<evidence type="ECO:0000313" key="2">
    <source>
        <dbReference type="Proteomes" id="UP001147747"/>
    </source>
</evidence>
<dbReference type="AlphaFoldDB" id="A0A9W9W3J5"/>
<proteinExistence type="predicted"/>
<reference evidence="1" key="1">
    <citation type="submission" date="2022-12" db="EMBL/GenBank/DDBJ databases">
        <authorList>
            <person name="Petersen C."/>
        </authorList>
    </citation>
    <scope>NUCLEOTIDE SEQUENCE</scope>
    <source>
        <strain evidence="1">IBT 29677</strain>
    </source>
</reference>
<organism evidence="1 2">
    <name type="scientific">Penicillium cosmopolitanum</name>
    <dbReference type="NCBI Taxonomy" id="1131564"/>
    <lineage>
        <taxon>Eukaryota</taxon>
        <taxon>Fungi</taxon>
        <taxon>Dikarya</taxon>
        <taxon>Ascomycota</taxon>
        <taxon>Pezizomycotina</taxon>
        <taxon>Eurotiomycetes</taxon>
        <taxon>Eurotiomycetidae</taxon>
        <taxon>Eurotiales</taxon>
        <taxon>Aspergillaceae</taxon>
        <taxon>Penicillium</taxon>
    </lineage>
</organism>
<dbReference type="RefSeq" id="XP_056490037.1">
    <property type="nucleotide sequence ID" value="XM_056630735.1"/>
</dbReference>
<evidence type="ECO:0000313" key="1">
    <source>
        <dbReference type="EMBL" id="KAJ5397985.1"/>
    </source>
</evidence>
<keyword evidence="2" id="KW-1185">Reference proteome</keyword>
<dbReference type="GeneID" id="81369715"/>
<comment type="caution">
    <text evidence="1">The sequence shown here is derived from an EMBL/GenBank/DDBJ whole genome shotgun (WGS) entry which is preliminary data.</text>
</comment>
<accession>A0A9W9W3J5</accession>
<protein>
    <submittedName>
        <fullName evidence="1">Uncharacterized protein</fullName>
    </submittedName>
</protein>
<dbReference type="EMBL" id="JAPZBU010000006">
    <property type="protein sequence ID" value="KAJ5397985.1"/>
    <property type="molecule type" value="Genomic_DNA"/>
</dbReference>
<reference evidence="1" key="2">
    <citation type="journal article" date="2023" name="IMA Fungus">
        <title>Comparative genomic study of the Penicillium genus elucidates a diverse pangenome and 15 lateral gene transfer events.</title>
        <authorList>
            <person name="Petersen C."/>
            <person name="Sorensen T."/>
            <person name="Nielsen M.R."/>
            <person name="Sondergaard T.E."/>
            <person name="Sorensen J.L."/>
            <person name="Fitzpatrick D.A."/>
            <person name="Frisvad J.C."/>
            <person name="Nielsen K.L."/>
        </authorList>
    </citation>
    <scope>NUCLEOTIDE SEQUENCE</scope>
    <source>
        <strain evidence="1">IBT 29677</strain>
    </source>
</reference>
<dbReference type="Proteomes" id="UP001147747">
    <property type="component" value="Unassembled WGS sequence"/>
</dbReference>
<gene>
    <name evidence="1" type="ORF">N7509_006098</name>
</gene>
<name>A0A9W9W3J5_9EURO</name>
<dbReference type="OrthoDB" id="5422863at2759"/>
<sequence>MAKLGTDTIGLAGSARTSLRFRIGGVPLPKDHEGIFTQDDVKPSGYDLIAKESNQKYKELRHQGIIPPGVRFQVSLPSPHACIQSQIRPEFQEQLEPFYGK</sequence>